<feature type="transmembrane region" description="Helical" evidence="8">
    <location>
        <begin position="231"/>
        <end position="251"/>
    </location>
</feature>
<evidence type="ECO:0000256" key="4">
    <source>
        <dbReference type="ARBA" id="ARBA00022692"/>
    </source>
</evidence>
<dbReference type="Gene3D" id="1.20.1080.10">
    <property type="entry name" value="Glycerol uptake facilitator protein"/>
    <property type="match status" value="1"/>
</dbReference>
<comment type="subcellular location">
    <subcellularLocation>
        <location evidence="1">Membrane</location>
        <topology evidence="1">Multi-pass membrane protein</topology>
    </subcellularLocation>
</comment>
<proteinExistence type="inferred from homology"/>
<evidence type="ECO:0000256" key="3">
    <source>
        <dbReference type="ARBA" id="ARBA00022448"/>
    </source>
</evidence>
<organism evidence="9">
    <name type="scientific">Proteinivorax tanatarense</name>
    <dbReference type="NCBI Taxonomy" id="1260629"/>
    <lineage>
        <taxon>Bacteria</taxon>
        <taxon>Bacillati</taxon>
        <taxon>Bacillota</taxon>
        <taxon>Clostridia</taxon>
        <taxon>Eubacteriales</taxon>
        <taxon>Proteinivoracaceae</taxon>
        <taxon>Proteinivorax</taxon>
    </lineage>
</organism>
<dbReference type="InterPro" id="IPR050363">
    <property type="entry name" value="MIP/Aquaporin"/>
</dbReference>
<dbReference type="GO" id="GO:0015254">
    <property type="term" value="F:glycerol channel activity"/>
    <property type="evidence" value="ECO:0007669"/>
    <property type="project" value="TreeGrafter"/>
</dbReference>
<evidence type="ECO:0000256" key="7">
    <source>
        <dbReference type="RuleBase" id="RU000477"/>
    </source>
</evidence>
<feature type="transmembrane region" description="Helical" evidence="8">
    <location>
        <begin position="84"/>
        <end position="106"/>
    </location>
</feature>
<evidence type="ECO:0000256" key="1">
    <source>
        <dbReference type="ARBA" id="ARBA00004141"/>
    </source>
</evidence>
<name>A0AAU7VP58_9FIRM</name>
<dbReference type="GO" id="GO:0005886">
    <property type="term" value="C:plasma membrane"/>
    <property type="evidence" value="ECO:0007669"/>
    <property type="project" value="TreeGrafter"/>
</dbReference>
<feature type="transmembrane region" description="Helical" evidence="8">
    <location>
        <begin position="12"/>
        <end position="33"/>
    </location>
</feature>
<keyword evidence="4 7" id="KW-0812">Transmembrane</keyword>
<evidence type="ECO:0000256" key="6">
    <source>
        <dbReference type="ARBA" id="ARBA00023136"/>
    </source>
</evidence>
<reference evidence="9" key="1">
    <citation type="journal article" date="2013" name="Extremophiles">
        <title>Proteinivorax tanatarense gen. nov., sp. nov., an anaerobic, haloalkaliphilic, proteolytic bacterium isolated from a decaying algal bloom, and proposal of Proteinivoraceae fam. nov.</title>
        <authorList>
            <person name="Kevbrin V."/>
            <person name="Boltyanskaya Y."/>
            <person name="Zhilina T."/>
            <person name="Kolganova T."/>
            <person name="Lavrentjeva E."/>
            <person name="Kuznetsov B."/>
        </authorList>
    </citation>
    <scope>NUCLEOTIDE SEQUENCE</scope>
    <source>
        <strain evidence="9">Z-910T</strain>
    </source>
</reference>
<dbReference type="PROSITE" id="PS00221">
    <property type="entry name" value="MIP"/>
    <property type="match status" value="1"/>
</dbReference>
<dbReference type="SUPFAM" id="SSF81338">
    <property type="entry name" value="Aquaporin-like"/>
    <property type="match status" value="1"/>
</dbReference>
<feature type="transmembrane region" description="Helical" evidence="8">
    <location>
        <begin position="144"/>
        <end position="165"/>
    </location>
</feature>
<dbReference type="PANTHER" id="PTHR43829">
    <property type="entry name" value="AQUAPORIN OR AQUAGLYCEROPORIN RELATED"/>
    <property type="match status" value="1"/>
</dbReference>
<sequence length="277" mass="29518">MKDNLKGELISEFIGTFILLFFGAGSVATLVLLGQSYNLWDIALIWGLAVTMAIYITGAVSGTHINPAVTIAQAIFRGFPWKKVIPYIIAQVAGAFAGAAAVFGLYSKSFLEFETASNMVRGSAESISTAGIFSTYPQPYLSNFHALFVEILITAMLLMVIFAVTDDKNSNAPKGRYAPFAAVLIGLTIAIIGGAFGDLTGFAMNPARDFGPKLFKFIAGWGEVALPGPNGYFWVPIVGPIIGGILGGFLYENAVGKFIKGSEKQEESVVESETKAM</sequence>
<dbReference type="AlphaFoldDB" id="A0AAU7VP58"/>
<keyword evidence="5 8" id="KW-1133">Transmembrane helix</keyword>
<dbReference type="RefSeq" id="WP_350344267.1">
    <property type="nucleotide sequence ID" value="NZ_CP158367.1"/>
</dbReference>
<feature type="transmembrane region" description="Helical" evidence="8">
    <location>
        <begin position="39"/>
        <end position="63"/>
    </location>
</feature>
<keyword evidence="3 7" id="KW-0813">Transport</keyword>
<dbReference type="Pfam" id="PF00230">
    <property type="entry name" value="MIP"/>
    <property type="match status" value="1"/>
</dbReference>
<dbReference type="PRINTS" id="PR00783">
    <property type="entry name" value="MINTRINSICP"/>
</dbReference>
<protein>
    <submittedName>
        <fullName evidence="9">MIP/aquaporin family protein</fullName>
    </submittedName>
</protein>
<comment type="similarity">
    <text evidence="2 7">Belongs to the MIP/aquaporin (TC 1.A.8) family.</text>
</comment>
<evidence type="ECO:0000256" key="5">
    <source>
        <dbReference type="ARBA" id="ARBA00022989"/>
    </source>
</evidence>
<evidence type="ECO:0000256" key="8">
    <source>
        <dbReference type="SAM" id="Phobius"/>
    </source>
</evidence>
<evidence type="ECO:0000256" key="2">
    <source>
        <dbReference type="ARBA" id="ARBA00006175"/>
    </source>
</evidence>
<dbReference type="PANTHER" id="PTHR43829:SF9">
    <property type="entry name" value="AQUAPORIN-9"/>
    <property type="match status" value="1"/>
</dbReference>
<feature type="transmembrane region" description="Helical" evidence="8">
    <location>
        <begin position="177"/>
        <end position="196"/>
    </location>
</feature>
<dbReference type="InterPro" id="IPR000425">
    <property type="entry name" value="MIP"/>
</dbReference>
<keyword evidence="6 8" id="KW-0472">Membrane</keyword>
<gene>
    <name evidence="9" type="ORF">PRVXT_000659</name>
</gene>
<accession>A0AAU7VP58</accession>
<dbReference type="NCBIfam" id="TIGR00861">
    <property type="entry name" value="MIP"/>
    <property type="match status" value="1"/>
</dbReference>
<evidence type="ECO:0000313" key="9">
    <source>
        <dbReference type="EMBL" id="XBX75523.1"/>
    </source>
</evidence>
<reference evidence="9" key="2">
    <citation type="submission" date="2024-06" db="EMBL/GenBank/DDBJ databases">
        <authorList>
            <person name="Petrova K.O."/>
            <person name="Toshchakov S.V."/>
            <person name="Boltjanskaja Y.V."/>
            <person name="Kevbrin V."/>
        </authorList>
    </citation>
    <scope>NUCLEOTIDE SEQUENCE</scope>
    <source>
        <strain evidence="9">Z-910T</strain>
    </source>
</reference>
<dbReference type="EMBL" id="CP158367">
    <property type="protein sequence ID" value="XBX75523.1"/>
    <property type="molecule type" value="Genomic_DNA"/>
</dbReference>
<dbReference type="CDD" id="cd00333">
    <property type="entry name" value="MIP"/>
    <property type="match status" value="1"/>
</dbReference>
<dbReference type="InterPro" id="IPR023271">
    <property type="entry name" value="Aquaporin-like"/>
</dbReference>
<dbReference type="InterPro" id="IPR022357">
    <property type="entry name" value="MIP_CS"/>
</dbReference>